<dbReference type="InterPro" id="IPR039477">
    <property type="entry name" value="ILEI/PANDER_dom"/>
</dbReference>
<dbReference type="Proteomes" id="UP000694388">
    <property type="component" value="Unplaced"/>
</dbReference>
<accession>A0A8C4QLA5</accession>
<dbReference type="PANTHER" id="PTHR15535:SF15">
    <property type="entry name" value="CELL MIGRATION-INDUCING AND HYALURONAN-BINDING PROTEIN"/>
    <property type="match status" value="1"/>
</dbReference>
<dbReference type="SMART" id="SM01225">
    <property type="entry name" value="G8"/>
    <property type="match status" value="1"/>
</dbReference>
<keyword evidence="4" id="KW-0472">Membrane</keyword>
<sequence>MGQWEVHWRCGILALLFACLAFGKLPGCPDQDPSLVRWSPGHDPSRKVVIGRGEHFLLVESAMLHSITVTNGGWLVFADIPTVPLVLRVRSILVDRGGQVHAGSEICPFSSNLSIILYGRSDEAGEGRDPVFGRKFIGVGDGGTLEIHGAPKVSWTFLNHTLHPRKIGGGQKSFWTAVKPYKFTRSWGFRGIIVHLIDPATGTILGVDRFDTYRTYSESVRMASHLSSLPAGGLVAIAINDEGSRSLEEAGLVALTQLGAAAVRSLGFRHAWAMIATVGDVGSAVEAHSYYQGKHMPINASVSCLVRIHHSGYYTVSAVSEWKHTGAEQGGDVWTKWIPWTPPHYGSLALKLLELHHRHPGHVCRQPSSVQARPQAGWPFDVHGEMLYKKGRPYGVSCYQLQSASSLGCPPVYFRFLCPSTVRPGMQVEVLAVTEDTIVEVADDVTSWKSGDAIVVASTDFSMEQVEEFTLLPCRACSPYQLKIQGTSKFLHMGEKTDGVDMRAEVGLLTRNILITADMETSCYGNNSCEFFSEDTFGGHIRVEQGFRSMHLEGAELQYLGQQLIGHYPVHFHLVGDVDDQGGYSPPTYIRSLSIHHSFSRCVTLHGTNGLLVQDVVGYNTHGHCFFTEDGPEERNTFWHCLGLLVHSGPLLPSDRDTHMCRILAARAFPGSVARSRRDCSGVSAFWISNPNNNIIRCSAAGSEEVGFWFIFHHQATGLSKGSYPPGYTERLPLGTFLHNRAHSNHRAGLILDHGVKVSEPNERDRRPALSIISGRYSPHIGADRLKPRIPAKIQSFTAFKNEGHGAWLRGGDIRLHDCQFADNGVGLTLASGGTFPDDDGATQEVRDSLFVGESGNLGTPGDGKIPWGPGGTDHQNRTLPHSTIYPLRGFQIYDGPIKVENVTFSRFAALKDRHVSAIAFRLNNNWQSCPCNNLSAVSFQGVPPQNRVFFGEPGPWFRRVDEDGDKTAIFHDEDGSVTSFPGSFVLRHDNHLLRHPDCVDIPDWRATVCSGSYAQLYLQARNPSWLRLKMVRDDYPTQVVTLKGALRKGHHYQQYQPVVMLSRSYTLHWDGPAPSELTIWPVNFNKDDWVQLGICYPRGTLFSIIWDIHSKQQKTTRKLDSFVRVSSLEKLTVSGSPRPRYYWDEWTGLLFLYVRTSFPRNGHEFCSVRGCERVRIKADLPPHSGPSDCSVLAYPKYSTTPSPVTMPARVVRQKHKSSNMLVEVKLQSLISREKSTAFAAATVDGRMVVQPQDGLQLLTLDAYTGHLTGRSLIPASSLFRFPFHLDSFLARAVRNNSVLLLTSRGQLPLDELVTPELLHWLRIPMTQVRANGR</sequence>
<dbReference type="PROSITE" id="PS51484">
    <property type="entry name" value="G8"/>
    <property type="match status" value="1"/>
</dbReference>
<evidence type="ECO:0000313" key="14">
    <source>
        <dbReference type="Proteomes" id="UP000694388"/>
    </source>
</evidence>
<dbReference type="GO" id="GO:0030246">
    <property type="term" value="F:carbohydrate binding"/>
    <property type="evidence" value="ECO:0007669"/>
    <property type="project" value="UniProtKB-KW"/>
</dbReference>
<evidence type="ECO:0000256" key="10">
    <source>
        <dbReference type="ARBA" id="ARBA00023295"/>
    </source>
</evidence>
<feature type="signal peptide" evidence="11">
    <location>
        <begin position="1"/>
        <end position="23"/>
    </location>
</feature>
<dbReference type="Pfam" id="PF15711">
    <property type="entry name" value="ILEI"/>
    <property type="match status" value="1"/>
</dbReference>
<dbReference type="SUPFAM" id="SSF51126">
    <property type="entry name" value="Pectin lyase-like"/>
    <property type="match status" value="1"/>
</dbReference>
<evidence type="ECO:0000256" key="9">
    <source>
        <dbReference type="ARBA" id="ARBA00023180"/>
    </source>
</evidence>
<reference evidence="13" key="1">
    <citation type="submission" date="2025-05" db="UniProtKB">
        <authorList>
            <consortium name="Ensembl"/>
        </authorList>
    </citation>
    <scope>IDENTIFICATION</scope>
</reference>
<evidence type="ECO:0000256" key="8">
    <source>
        <dbReference type="ARBA" id="ARBA00022801"/>
    </source>
</evidence>
<dbReference type="PANTHER" id="PTHR15535">
    <property type="entry name" value="TRANSMEMBRANE PROTEIN 2-RELATED"/>
    <property type="match status" value="1"/>
</dbReference>
<evidence type="ECO:0000259" key="12">
    <source>
        <dbReference type="PROSITE" id="PS51484"/>
    </source>
</evidence>
<evidence type="ECO:0000256" key="7">
    <source>
        <dbReference type="ARBA" id="ARBA00022734"/>
    </source>
</evidence>
<dbReference type="InterPro" id="IPR052252">
    <property type="entry name" value="CEMIP/CEMIP2"/>
</dbReference>
<keyword evidence="9" id="KW-0325">Glycoprotein</keyword>
<keyword evidence="8" id="KW-0378">Hydrolase</keyword>
<evidence type="ECO:0000313" key="13">
    <source>
        <dbReference type="Ensembl" id="ENSEBUP00000017131.1"/>
    </source>
</evidence>
<feature type="domain" description="G8" evidence="12">
    <location>
        <begin position="36"/>
        <end position="160"/>
    </location>
</feature>
<dbReference type="InterPro" id="IPR055401">
    <property type="entry name" value="CEMIP_beta-hel_dom"/>
</dbReference>
<comment type="similarity">
    <text evidence="3">Belongs to the CEMIP family.</text>
</comment>
<dbReference type="Pfam" id="PF10162">
    <property type="entry name" value="G8"/>
    <property type="match status" value="1"/>
</dbReference>
<evidence type="ECO:0000256" key="6">
    <source>
        <dbReference type="ARBA" id="ARBA00022729"/>
    </source>
</evidence>
<dbReference type="Pfam" id="PF13330">
    <property type="entry name" value="Mucin2_WxxW"/>
    <property type="match status" value="2"/>
</dbReference>
<dbReference type="Ensembl" id="ENSEBUT00000017707.1">
    <property type="protein sequence ID" value="ENSEBUP00000017131.1"/>
    <property type="gene ID" value="ENSEBUG00000010710.1"/>
</dbReference>
<keyword evidence="10" id="KW-0326">Glycosidase</keyword>
<dbReference type="GO" id="GO:0005886">
    <property type="term" value="C:plasma membrane"/>
    <property type="evidence" value="ECO:0007669"/>
    <property type="project" value="UniProtKB-SubCell"/>
</dbReference>
<dbReference type="InterPro" id="IPR011050">
    <property type="entry name" value="Pectin_lyase_fold/virulence"/>
</dbReference>
<dbReference type="PROSITE" id="PS52031">
    <property type="entry name" value="GG_LECTIN"/>
    <property type="match status" value="1"/>
</dbReference>
<name>A0A8C4QLA5_EPTBU</name>
<dbReference type="InterPro" id="IPR025155">
    <property type="entry name" value="WxxW_domain"/>
</dbReference>
<keyword evidence="14" id="KW-1185">Reference proteome</keyword>
<evidence type="ECO:0000256" key="5">
    <source>
        <dbReference type="ARBA" id="ARBA00022525"/>
    </source>
</evidence>
<dbReference type="GO" id="GO:0016798">
    <property type="term" value="F:hydrolase activity, acting on glycosyl bonds"/>
    <property type="evidence" value="ECO:0007669"/>
    <property type="project" value="UniProtKB-KW"/>
</dbReference>
<evidence type="ECO:0000256" key="11">
    <source>
        <dbReference type="SAM" id="SignalP"/>
    </source>
</evidence>
<organism evidence="13 14">
    <name type="scientific">Eptatretus burgeri</name>
    <name type="common">Inshore hagfish</name>
    <dbReference type="NCBI Taxonomy" id="7764"/>
    <lineage>
        <taxon>Eukaryota</taxon>
        <taxon>Metazoa</taxon>
        <taxon>Chordata</taxon>
        <taxon>Craniata</taxon>
        <taxon>Vertebrata</taxon>
        <taxon>Cyclostomata</taxon>
        <taxon>Myxini</taxon>
        <taxon>Myxiniformes</taxon>
        <taxon>Myxinidae</taxon>
        <taxon>Eptatretinae</taxon>
        <taxon>Eptatretus</taxon>
    </lineage>
</organism>
<dbReference type="InterPro" id="IPR055400">
    <property type="entry name" value="CEMIP_X"/>
</dbReference>
<dbReference type="InterPro" id="IPR019316">
    <property type="entry name" value="G8_domain"/>
</dbReference>
<evidence type="ECO:0000256" key="1">
    <source>
        <dbReference type="ARBA" id="ARBA00004236"/>
    </source>
</evidence>
<proteinExistence type="inferred from homology"/>
<dbReference type="OMA" id="YGRADED"/>
<evidence type="ECO:0000256" key="2">
    <source>
        <dbReference type="ARBA" id="ARBA00004613"/>
    </source>
</evidence>
<dbReference type="Pfam" id="PF24605">
    <property type="entry name" value="CEMIP_X"/>
    <property type="match status" value="1"/>
</dbReference>
<dbReference type="Ensembl" id="ENSEBUT00000017747.1">
    <property type="protein sequence ID" value="ENSEBUP00000017171.1"/>
    <property type="gene ID" value="ENSEBUG00000010710.1"/>
</dbReference>
<evidence type="ECO:0000256" key="3">
    <source>
        <dbReference type="ARBA" id="ARBA00007586"/>
    </source>
</evidence>
<keyword evidence="7" id="KW-0430">Lectin</keyword>
<protein>
    <submittedName>
        <fullName evidence="13">Cell migration inducing hyaluronidase 1</fullName>
    </submittedName>
</protein>
<dbReference type="GO" id="GO:0005576">
    <property type="term" value="C:extracellular region"/>
    <property type="evidence" value="ECO:0007669"/>
    <property type="project" value="UniProtKB-SubCell"/>
</dbReference>
<feature type="chain" id="PRO_5044680547" evidence="11">
    <location>
        <begin position="24"/>
        <end position="1334"/>
    </location>
</feature>
<keyword evidence="4" id="KW-1003">Cell membrane</keyword>
<keyword evidence="5" id="KW-0964">Secreted</keyword>
<keyword evidence="6 11" id="KW-0732">Signal</keyword>
<evidence type="ECO:0000256" key="4">
    <source>
        <dbReference type="ARBA" id="ARBA00022475"/>
    </source>
</evidence>
<dbReference type="Pfam" id="PF24606">
    <property type="entry name" value="CEMIP_beta-hel"/>
    <property type="match status" value="1"/>
</dbReference>
<comment type="subcellular location">
    <subcellularLocation>
        <location evidence="1">Cell membrane</location>
    </subcellularLocation>
    <subcellularLocation>
        <location evidence="2">Secreted</location>
    </subcellularLocation>
</comment>
<dbReference type="GeneTree" id="ENSGT00940000153636"/>